<dbReference type="PANTHER" id="PTHR21580">
    <property type="entry name" value="SHIPPO-1-RELATED"/>
    <property type="match status" value="1"/>
</dbReference>
<feature type="non-terminal residue" evidence="2">
    <location>
        <position position="1"/>
    </location>
</feature>
<dbReference type="Pfam" id="PF07004">
    <property type="entry name" value="SHIPPO-rpt"/>
    <property type="match status" value="4"/>
</dbReference>
<accession>A0A146KC56</accession>
<gene>
    <name evidence="2" type="ORF">TPC1_14744</name>
</gene>
<feature type="region of interest" description="Disordered" evidence="1">
    <location>
        <begin position="36"/>
        <end position="57"/>
    </location>
</feature>
<evidence type="ECO:0000313" key="2">
    <source>
        <dbReference type="EMBL" id="JAP93096.1"/>
    </source>
</evidence>
<proteinExistence type="predicted"/>
<dbReference type="PANTHER" id="PTHR21580:SF28">
    <property type="entry name" value="BOREALIN N-TERMINAL DOMAIN-CONTAINING PROTEIN-RELATED"/>
    <property type="match status" value="1"/>
</dbReference>
<name>A0A146KC56_9EUKA</name>
<organism evidence="2">
    <name type="scientific">Trepomonas sp. PC1</name>
    <dbReference type="NCBI Taxonomy" id="1076344"/>
    <lineage>
        <taxon>Eukaryota</taxon>
        <taxon>Metamonada</taxon>
        <taxon>Diplomonadida</taxon>
        <taxon>Hexamitidae</taxon>
        <taxon>Hexamitinae</taxon>
        <taxon>Trepomonas</taxon>
    </lineage>
</organism>
<evidence type="ECO:0000256" key="1">
    <source>
        <dbReference type="SAM" id="MobiDB-lite"/>
    </source>
</evidence>
<protein>
    <submittedName>
        <fullName evidence="2">H-SHIPPO 1</fullName>
    </submittedName>
</protein>
<dbReference type="EMBL" id="GDID01003510">
    <property type="protein sequence ID" value="JAP93096.1"/>
    <property type="molecule type" value="Transcribed_RNA"/>
</dbReference>
<sequence>QPKITLHSKHDIKIKEISPGPAQYSLASEKTKKISFGQRTQQKIGNENPAPNFYTPKKAENAKITFKGRHEPKSAPQSPGPAFYQGDYRNLLKSAPIYSLRSRYAQKVDDSKPGVGQYTLTKIHSQIGISLGSRHNVEKYSDVPGPGAYERKSPSLPKISISSKYNLQKGDILPGPSDYNVRKAHSAPMFTFKQRHSFKLPQVSPGPSNYYYLYNL</sequence>
<feature type="non-terminal residue" evidence="2">
    <location>
        <position position="216"/>
    </location>
</feature>
<dbReference type="InterPro" id="IPR010736">
    <property type="entry name" value="SHIPPO-rpt"/>
</dbReference>
<reference evidence="2" key="1">
    <citation type="submission" date="2015-07" db="EMBL/GenBank/DDBJ databases">
        <title>Adaptation to a free-living lifestyle via gene acquisitions in the diplomonad Trepomonas sp. PC1.</title>
        <authorList>
            <person name="Xu F."/>
            <person name="Jerlstrom-Hultqvist J."/>
            <person name="Kolisko M."/>
            <person name="Simpson A.G.B."/>
            <person name="Roger A.J."/>
            <person name="Svard S.G."/>
            <person name="Andersson J.O."/>
        </authorList>
    </citation>
    <scope>NUCLEOTIDE SEQUENCE</scope>
    <source>
        <strain evidence="2">PC1</strain>
    </source>
</reference>
<dbReference type="AlphaFoldDB" id="A0A146KC56"/>
<dbReference type="InterPro" id="IPR051291">
    <property type="entry name" value="CIMAP"/>
</dbReference>